<gene>
    <name evidence="9" type="ORF">M099_3056</name>
</gene>
<evidence type="ECO:0000256" key="2">
    <source>
        <dbReference type="ARBA" id="ARBA00006275"/>
    </source>
</evidence>
<feature type="domain" description="RagB/SusD" evidence="7">
    <location>
        <begin position="286"/>
        <end position="561"/>
    </location>
</feature>
<evidence type="ECO:0000256" key="6">
    <source>
        <dbReference type="SAM" id="SignalP"/>
    </source>
</evidence>
<dbReference type="InterPro" id="IPR012944">
    <property type="entry name" value="SusD_RagB_dom"/>
</dbReference>
<evidence type="ECO:0000259" key="8">
    <source>
        <dbReference type="Pfam" id="PF14322"/>
    </source>
</evidence>
<dbReference type="Gene3D" id="1.25.40.390">
    <property type="match status" value="1"/>
</dbReference>
<protein>
    <submittedName>
        <fullName evidence="9">Starch-binding associating with outer membrane family protein</fullName>
    </submittedName>
</protein>
<evidence type="ECO:0000259" key="7">
    <source>
        <dbReference type="Pfam" id="PF07980"/>
    </source>
</evidence>
<dbReference type="SUPFAM" id="SSF48452">
    <property type="entry name" value="TPR-like"/>
    <property type="match status" value="1"/>
</dbReference>
<proteinExistence type="inferred from homology"/>
<feature type="signal peptide" evidence="6">
    <location>
        <begin position="1"/>
        <end position="19"/>
    </location>
</feature>
<feature type="chain" id="PRO_5001666360" evidence="6">
    <location>
        <begin position="20"/>
        <end position="562"/>
    </location>
</feature>
<dbReference type="Pfam" id="PF07980">
    <property type="entry name" value="SusD_RagB"/>
    <property type="match status" value="1"/>
</dbReference>
<accession>A0A069SCC3</accession>
<comment type="similarity">
    <text evidence="2">Belongs to the SusD family.</text>
</comment>
<evidence type="ECO:0000256" key="1">
    <source>
        <dbReference type="ARBA" id="ARBA00004442"/>
    </source>
</evidence>
<evidence type="ECO:0000256" key="5">
    <source>
        <dbReference type="ARBA" id="ARBA00023237"/>
    </source>
</evidence>
<dbReference type="DNASU" id="5301185"/>
<dbReference type="CDD" id="cd08977">
    <property type="entry name" value="SusD"/>
    <property type="match status" value="1"/>
</dbReference>
<evidence type="ECO:0000256" key="3">
    <source>
        <dbReference type="ARBA" id="ARBA00022729"/>
    </source>
</evidence>
<dbReference type="GeneID" id="5301185"/>
<dbReference type="PROSITE" id="PS51257">
    <property type="entry name" value="PROKAR_LIPOPROTEIN"/>
    <property type="match status" value="1"/>
</dbReference>
<sequence length="562" mass="64003">MKNIYNTLGMTKACLCALAVSLVTTGCSDLLDKEPPSAISDGSFWTGEGDAMLALTGCYRFQTGWSHDDFATPQGLLYLDFAGGNGTEKENFSTLMASSNTVATNSNLRWYWGNAYTQIAKYNTFLENITDCPMEESKKEQWSAEVKCLRAYFFLNLAFYYKDVPMPLKTLSVDEANSISQTPQTEVYSQVEKDLKTAIDLLPVQYSSEEYGRFTRGAAKVLLSRLYLAQERWGDAATILRSVIESGIYELDRRNGEDSYEKLFQIGGEYSPEIIFCIMGIKDLYTNSRYQYLYPEAAYGGWHQFSPYNELVKEYFCADGKDIKTSEVYDENDPYVNRDLRLYASIFLPPLGSYEGTKYNDIIYDCFKGANTADSYNKFALFNGYCPKKGCDPSITNNLGSTPTYTPIMRYAEVLLSYLEAVNESQPNAVDQNLLDLTINDIRDRVKLVGIKKTDVATQELVREAVRKERRVELAFEGLRYYDVLRWGIAEKELNHTFTGVKLSDDPQARNYRGSGATASPVDENMYYQFEKRTWAPHNRYFPIPQNDLNVNKNLKQNEGYN</sequence>
<dbReference type="InterPro" id="IPR011990">
    <property type="entry name" value="TPR-like_helical_dom_sf"/>
</dbReference>
<feature type="domain" description="SusD-like N-terminal" evidence="8">
    <location>
        <begin position="92"/>
        <end position="228"/>
    </location>
</feature>
<dbReference type="Pfam" id="PF14322">
    <property type="entry name" value="SusD-like_3"/>
    <property type="match status" value="1"/>
</dbReference>
<dbReference type="GO" id="GO:0009279">
    <property type="term" value="C:cell outer membrane"/>
    <property type="evidence" value="ECO:0007669"/>
    <property type="project" value="UniProtKB-SubCell"/>
</dbReference>
<organism evidence="9 10">
    <name type="scientific">Phocaeicola vulgatus str. 3975 RP4</name>
    <dbReference type="NCBI Taxonomy" id="1339352"/>
    <lineage>
        <taxon>Bacteria</taxon>
        <taxon>Pseudomonadati</taxon>
        <taxon>Bacteroidota</taxon>
        <taxon>Bacteroidia</taxon>
        <taxon>Bacteroidales</taxon>
        <taxon>Bacteroidaceae</taxon>
        <taxon>Phocaeicola</taxon>
    </lineage>
</organism>
<dbReference type="AlphaFoldDB" id="A0A069SCC3"/>
<dbReference type="Proteomes" id="UP000027661">
    <property type="component" value="Unassembled WGS sequence"/>
</dbReference>
<keyword evidence="4" id="KW-0472">Membrane</keyword>
<name>A0A069SCC3_PHOVU</name>
<dbReference type="EMBL" id="JNHM01000053">
    <property type="protein sequence ID" value="KDS51809.1"/>
    <property type="molecule type" value="Genomic_DNA"/>
</dbReference>
<dbReference type="PATRIC" id="fig|1339352.3.peg.2924"/>
<keyword evidence="5" id="KW-0998">Cell outer membrane</keyword>
<evidence type="ECO:0000313" key="9">
    <source>
        <dbReference type="EMBL" id="KDS51809.1"/>
    </source>
</evidence>
<keyword evidence="3 6" id="KW-0732">Signal</keyword>
<dbReference type="InterPro" id="IPR033985">
    <property type="entry name" value="SusD-like_N"/>
</dbReference>
<evidence type="ECO:0000256" key="4">
    <source>
        <dbReference type="ARBA" id="ARBA00023136"/>
    </source>
</evidence>
<comment type="caution">
    <text evidence="9">The sequence shown here is derived from an EMBL/GenBank/DDBJ whole genome shotgun (WGS) entry which is preliminary data.</text>
</comment>
<dbReference type="RefSeq" id="WP_005843588.1">
    <property type="nucleotide sequence ID" value="NZ_JNHM01000053.1"/>
</dbReference>
<reference evidence="9 10" key="1">
    <citation type="submission" date="2014-04" db="EMBL/GenBank/DDBJ databases">
        <authorList>
            <person name="Sears C."/>
            <person name="Carroll K."/>
            <person name="Sack B.R."/>
            <person name="Qadri F."/>
            <person name="Myers L.L."/>
            <person name="Chung G.-T."/>
            <person name="Escheverria P."/>
            <person name="Fraser C.M."/>
            <person name="Sadzewicz L."/>
            <person name="Shefchek K.A."/>
            <person name="Tallon L."/>
            <person name="Das S.P."/>
            <person name="Daugherty S."/>
            <person name="Mongodin E.F."/>
        </authorList>
    </citation>
    <scope>NUCLEOTIDE SEQUENCE [LARGE SCALE GENOMIC DNA]</scope>
    <source>
        <strain evidence="9 10">3975 RP4</strain>
    </source>
</reference>
<evidence type="ECO:0000313" key="10">
    <source>
        <dbReference type="Proteomes" id="UP000027661"/>
    </source>
</evidence>
<comment type="subcellular location">
    <subcellularLocation>
        <location evidence="1">Cell outer membrane</location>
    </subcellularLocation>
</comment>